<dbReference type="Proteomes" id="UP000815325">
    <property type="component" value="Unassembled WGS sequence"/>
</dbReference>
<sequence>MENLWPSELYFVRTRYPQAPASTATSSPSKHQVRTRWLAGTEGSQTFLCTHAFAAAVEPWWVVHRQTSSTGLLRE</sequence>
<dbReference type="EMBL" id="MU070106">
    <property type="protein sequence ID" value="KAF5829864.1"/>
    <property type="molecule type" value="Genomic_DNA"/>
</dbReference>
<evidence type="ECO:0000313" key="1">
    <source>
        <dbReference type="EMBL" id="KAF5829864.1"/>
    </source>
</evidence>
<name>A0ABQ7G5I4_DUNSA</name>
<gene>
    <name evidence="1" type="ORF">DUNSADRAFT_15401</name>
</gene>
<reference evidence="1" key="1">
    <citation type="submission" date="2017-08" db="EMBL/GenBank/DDBJ databases">
        <authorList>
            <person name="Polle J.E."/>
            <person name="Barry K."/>
            <person name="Cushman J."/>
            <person name="Schmutz J."/>
            <person name="Tran D."/>
            <person name="Hathwaick L.T."/>
            <person name="Yim W.C."/>
            <person name="Jenkins J."/>
            <person name="Mckie-Krisberg Z.M."/>
            <person name="Prochnik S."/>
            <person name="Lindquist E."/>
            <person name="Dockter R.B."/>
            <person name="Adam C."/>
            <person name="Molina H."/>
            <person name="Bunkerborg J."/>
            <person name="Jin E."/>
            <person name="Buchheim M."/>
            <person name="Magnuson J."/>
        </authorList>
    </citation>
    <scope>NUCLEOTIDE SEQUENCE</scope>
    <source>
        <strain evidence="1">CCAP 19/18</strain>
    </source>
</reference>
<organism evidence="1 2">
    <name type="scientific">Dunaliella salina</name>
    <name type="common">Green alga</name>
    <name type="synonym">Protococcus salinus</name>
    <dbReference type="NCBI Taxonomy" id="3046"/>
    <lineage>
        <taxon>Eukaryota</taxon>
        <taxon>Viridiplantae</taxon>
        <taxon>Chlorophyta</taxon>
        <taxon>core chlorophytes</taxon>
        <taxon>Chlorophyceae</taxon>
        <taxon>CS clade</taxon>
        <taxon>Chlamydomonadales</taxon>
        <taxon>Dunaliellaceae</taxon>
        <taxon>Dunaliella</taxon>
    </lineage>
</organism>
<protein>
    <recommendedName>
        <fullName evidence="3">Encoded protein</fullName>
    </recommendedName>
</protein>
<keyword evidence="2" id="KW-1185">Reference proteome</keyword>
<evidence type="ECO:0008006" key="3">
    <source>
        <dbReference type="Google" id="ProtNLM"/>
    </source>
</evidence>
<accession>A0ABQ7G5I4</accession>
<proteinExistence type="predicted"/>
<evidence type="ECO:0000313" key="2">
    <source>
        <dbReference type="Proteomes" id="UP000815325"/>
    </source>
</evidence>
<comment type="caution">
    <text evidence="1">The sequence shown here is derived from an EMBL/GenBank/DDBJ whole genome shotgun (WGS) entry which is preliminary data.</text>
</comment>